<protein>
    <submittedName>
        <fullName evidence="8">Cytochrome bd-I ubiquinol oxidase subunit 2 apoprotein</fullName>
    </submittedName>
</protein>
<feature type="transmembrane region" description="Helical" evidence="7">
    <location>
        <begin position="312"/>
        <end position="335"/>
    </location>
</feature>
<dbReference type="NCBIfam" id="TIGR00203">
    <property type="entry name" value="cydB"/>
    <property type="match status" value="1"/>
</dbReference>
<reference evidence="8 9" key="1">
    <citation type="submission" date="2016-10" db="EMBL/GenBank/DDBJ databases">
        <authorList>
            <person name="de Groot N.N."/>
        </authorList>
    </citation>
    <scope>NUCLEOTIDE SEQUENCE [LARGE SCALE GENOMIC DNA]</scope>
    <source>
        <strain evidence="8 9">CGMCC 1.10959</strain>
    </source>
</reference>
<evidence type="ECO:0000256" key="6">
    <source>
        <dbReference type="ARBA" id="ARBA00023136"/>
    </source>
</evidence>
<evidence type="ECO:0000256" key="5">
    <source>
        <dbReference type="ARBA" id="ARBA00022989"/>
    </source>
</evidence>
<dbReference type="PANTHER" id="PTHR43141:SF4">
    <property type="entry name" value="CYTOCHROME BD2 SUBUNIT II"/>
    <property type="match status" value="1"/>
</dbReference>
<keyword evidence="3" id="KW-1003">Cell membrane</keyword>
<accession>A0A1I7AZH8</accession>
<gene>
    <name evidence="8" type="ORF">SAMN05216236_10841</name>
</gene>
<evidence type="ECO:0000256" key="1">
    <source>
        <dbReference type="ARBA" id="ARBA00004651"/>
    </source>
</evidence>
<feature type="transmembrane region" description="Helical" evidence="7">
    <location>
        <begin position="20"/>
        <end position="48"/>
    </location>
</feature>
<feature type="transmembrane region" description="Helical" evidence="7">
    <location>
        <begin position="245"/>
        <end position="264"/>
    </location>
</feature>
<dbReference type="AlphaFoldDB" id="A0A1I7AZH8"/>
<evidence type="ECO:0000313" key="8">
    <source>
        <dbReference type="EMBL" id="SFT80313.1"/>
    </source>
</evidence>
<dbReference type="GO" id="GO:0009055">
    <property type="term" value="F:electron transfer activity"/>
    <property type="evidence" value="ECO:0007669"/>
    <property type="project" value="TreeGrafter"/>
</dbReference>
<dbReference type="GO" id="GO:0016682">
    <property type="term" value="F:oxidoreductase activity, acting on diphenols and related substances as donors, oxygen as acceptor"/>
    <property type="evidence" value="ECO:0007669"/>
    <property type="project" value="TreeGrafter"/>
</dbReference>
<dbReference type="eggNOG" id="COG1294">
    <property type="taxonomic scope" value="Bacteria"/>
</dbReference>
<comment type="similarity">
    <text evidence="2">Belongs to the cytochrome ubiquinol oxidase subunit 2 family.</text>
</comment>
<organism evidence="8 9">
    <name type="scientific">Sedimentitalea nanhaiensis</name>
    <dbReference type="NCBI Taxonomy" id="999627"/>
    <lineage>
        <taxon>Bacteria</taxon>
        <taxon>Pseudomonadati</taxon>
        <taxon>Pseudomonadota</taxon>
        <taxon>Alphaproteobacteria</taxon>
        <taxon>Rhodobacterales</taxon>
        <taxon>Paracoccaceae</taxon>
        <taxon>Sedimentitalea</taxon>
    </lineage>
</organism>
<proteinExistence type="inferred from homology"/>
<feature type="transmembrane region" description="Helical" evidence="7">
    <location>
        <begin position="94"/>
        <end position="117"/>
    </location>
</feature>
<feature type="transmembrane region" description="Helical" evidence="7">
    <location>
        <begin position="129"/>
        <end position="152"/>
    </location>
</feature>
<dbReference type="GO" id="GO:0019646">
    <property type="term" value="P:aerobic electron transport chain"/>
    <property type="evidence" value="ECO:0007669"/>
    <property type="project" value="TreeGrafter"/>
</dbReference>
<evidence type="ECO:0000256" key="7">
    <source>
        <dbReference type="SAM" id="Phobius"/>
    </source>
</evidence>
<feature type="transmembrane region" description="Helical" evidence="7">
    <location>
        <begin position="204"/>
        <end position="225"/>
    </location>
</feature>
<keyword evidence="4 7" id="KW-0812">Transmembrane</keyword>
<dbReference type="InterPro" id="IPR003317">
    <property type="entry name" value="Cyt-d_oxidase_su2"/>
</dbReference>
<keyword evidence="6 7" id="KW-0472">Membrane</keyword>
<dbReference type="STRING" id="999627.SAMN05216236_10841"/>
<dbReference type="GO" id="GO:0070069">
    <property type="term" value="C:cytochrome complex"/>
    <property type="evidence" value="ECO:0007669"/>
    <property type="project" value="TreeGrafter"/>
</dbReference>
<keyword evidence="5 7" id="KW-1133">Transmembrane helix</keyword>
<evidence type="ECO:0000256" key="4">
    <source>
        <dbReference type="ARBA" id="ARBA00022692"/>
    </source>
</evidence>
<feature type="transmembrane region" description="Helical" evidence="7">
    <location>
        <begin position="172"/>
        <end position="192"/>
    </location>
</feature>
<dbReference type="PANTHER" id="PTHR43141">
    <property type="entry name" value="CYTOCHROME BD2 SUBUNIT II"/>
    <property type="match status" value="1"/>
</dbReference>
<dbReference type="GO" id="GO:0005886">
    <property type="term" value="C:plasma membrane"/>
    <property type="evidence" value="ECO:0007669"/>
    <property type="project" value="UniProtKB-SubCell"/>
</dbReference>
<keyword evidence="9" id="KW-1185">Reference proteome</keyword>
<comment type="subcellular location">
    <subcellularLocation>
        <location evidence="1">Cell membrane</location>
        <topology evidence="1">Multi-pass membrane protein</topology>
    </subcellularLocation>
</comment>
<dbReference type="Proteomes" id="UP000182466">
    <property type="component" value="Unassembled WGS sequence"/>
</dbReference>
<dbReference type="Pfam" id="PF02322">
    <property type="entry name" value="Cyt_bd_oxida_II"/>
    <property type="match status" value="1"/>
</dbReference>
<evidence type="ECO:0000256" key="3">
    <source>
        <dbReference type="ARBA" id="ARBA00022475"/>
    </source>
</evidence>
<name>A0A1I7AZH8_9RHOB</name>
<dbReference type="EMBL" id="FPAW01000008">
    <property type="protein sequence ID" value="SFT80313.1"/>
    <property type="molecule type" value="Genomic_DNA"/>
</dbReference>
<dbReference type="RefSeq" id="WP_211237101.1">
    <property type="nucleotide sequence ID" value="NZ_FPAW01000008.1"/>
</dbReference>
<feature type="transmembrane region" description="Helical" evidence="7">
    <location>
        <begin position="271"/>
        <end position="292"/>
    </location>
</feature>
<evidence type="ECO:0000313" key="9">
    <source>
        <dbReference type="Proteomes" id="UP000182466"/>
    </source>
</evidence>
<sequence length="344" mass="37212">MTQTGLEETAMDDPSNLALFWAAAIAVSILIYVLLDGFDLGVGILFGTTRDEAMRERMVQSIAPFWDGNETWLVVIGASLFAAFPAVYTVFLGAFYLPVLLMLFGLIFRGVAFEFRYRSNRMRGVWDRGFFLGSLVVAFVQGAAVGALMRGIPVRDNQYAGGGLDWLHPFPILTGIGLVLGYMLLGAGWLILKNDGALRDWAYARLKTLALATSAVLALAFLIVVTVDISVGLTLGASRLDRWMLGLPALCAAALAGVATGAHWRIDALPFALTAVFFVAALLTLGLMMWPFMIPYSITVADAAAPQASLSFFFWGGVVVLPVIGAYTIGVYWVFRGKSDRIGQ</sequence>
<evidence type="ECO:0000256" key="2">
    <source>
        <dbReference type="ARBA" id="ARBA00007543"/>
    </source>
</evidence>